<reference evidence="1 3" key="1">
    <citation type="submission" date="2016-11" db="EMBL/GenBank/DDBJ databases">
        <authorList>
            <person name="Jaros S."/>
            <person name="Januszkiewicz K."/>
            <person name="Wedrychowicz H."/>
        </authorList>
    </citation>
    <scope>NUCLEOTIDE SEQUENCE [LARGE SCALE GENOMIC DNA]</scope>
    <source>
        <strain evidence="1 3">DSM 784</strain>
    </source>
</reference>
<gene>
    <name evidence="1" type="ORF">SAMN05661012_06268</name>
    <name evidence="2" type="ORF">SR876_17770</name>
</gene>
<evidence type="ECO:0000313" key="4">
    <source>
        <dbReference type="Proteomes" id="UP001326715"/>
    </source>
</evidence>
<dbReference type="AlphaFoldDB" id="A0A1K1SWA5"/>
<name>A0A1K1SWA5_9BACT</name>
<protein>
    <recommendedName>
        <fullName evidence="5">GAF domain-containing protein</fullName>
    </recommendedName>
</protein>
<evidence type="ECO:0000313" key="3">
    <source>
        <dbReference type="Proteomes" id="UP000183788"/>
    </source>
</evidence>
<organism evidence="1 3">
    <name type="scientific">Chitinophaga sancti</name>
    <dbReference type="NCBI Taxonomy" id="1004"/>
    <lineage>
        <taxon>Bacteria</taxon>
        <taxon>Pseudomonadati</taxon>
        <taxon>Bacteroidota</taxon>
        <taxon>Chitinophagia</taxon>
        <taxon>Chitinophagales</taxon>
        <taxon>Chitinophagaceae</taxon>
        <taxon>Chitinophaga</taxon>
    </lineage>
</organism>
<dbReference type="Gene3D" id="3.30.450.40">
    <property type="match status" value="1"/>
</dbReference>
<dbReference type="EMBL" id="CP140154">
    <property type="protein sequence ID" value="WQG86770.1"/>
    <property type="molecule type" value="Genomic_DNA"/>
</dbReference>
<dbReference type="EMBL" id="FPIZ01000036">
    <property type="protein sequence ID" value="SFW88516.1"/>
    <property type="molecule type" value="Genomic_DNA"/>
</dbReference>
<dbReference type="Proteomes" id="UP001326715">
    <property type="component" value="Chromosome"/>
</dbReference>
<dbReference type="STRING" id="1004.SAMN05661012_06268"/>
<keyword evidence="4" id="KW-1185">Reference proteome</keyword>
<evidence type="ECO:0000313" key="2">
    <source>
        <dbReference type="EMBL" id="WQG86770.1"/>
    </source>
</evidence>
<evidence type="ECO:0008006" key="5">
    <source>
        <dbReference type="Google" id="ProtNLM"/>
    </source>
</evidence>
<dbReference type="OrthoDB" id="627374at2"/>
<dbReference type="RefSeq" id="WP_072366024.1">
    <property type="nucleotide sequence ID" value="NZ_CP139972.1"/>
</dbReference>
<evidence type="ECO:0000313" key="1">
    <source>
        <dbReference type="EMBL" id="SFW88516.1"/>
    </source>
</evidence>
<reference evidence="2 4" key="2">
    <citation type="submission" date="2023-11" db="EMBL/GenBank/DDBJ databases">
        <title>MicrobeMod: A computational toolkit for identifying prokaryotic methylation and restriction-modification with nanopore sequencing.</title>
        <authorList>
            <person name="Crits-Christoph A."/>
            <person name="Kang S.C."/>
            <person name="Lee H."/>
            <person name="Ostrov N."/>
        </authorList>
    </citation>
    <scope>NUCLEOTIDE SEQUENCE [LARGE SCALE GENOMIC DNA]</scope>
    <source>
        <strain evidence="2 4">ATCC 23090</strain>
    </source>
</reference>
<proteinExistence type="predicted"/>
<dbReference type="InterPro" id="IPR029016">
    <property type="entry name" value="GAF-like_dom_sf"/>
</dbReference>
<sequence length="778" mass="89551">MKVLTAGPDQLKDEALIESHISFAPYVKFLKEKAASKSDSRAAYYQKIAERFESNPALLGPIAGADDLSAYQEYIDLIIATVFPITSDMDKDIYGIGVPQKFAIFYYSDLFKNIFADNGDRTLEVPKGVSLERMKKDKLEWLYKLILEKAYGFPVAYQNEIIHHITMPDSNGTKRYVKVNVDPRFVEVKVKGELPPLSYDTVCMRKFSPEDLKELLPLDNFSLEGFVIWTLQDVTKDEVQNVMKNLILNMHEGNERRTYRRMEEEVQALMGDNDLSVHLVPIPKINGRYVLECEQCESGVTLGVTGSEKQQQQLFQQLIQYLGQNKTPLLLPVVTESTLYAYPFLRYLPLKGISSFALVPVWHEDTLLGIVELASATPNKITAETLAQAMPAYPLMVMLLNRGADITSNRITQVIKEQFTALQPSVEWKFIDAAWHYLHTPKAKRKDIGNIAFENVYPLYGAVDIRNSSTERSNAIHEDLREQLLLIRETLDHIGNTIYLPLLEELKFKNDELITGVTSGMLSEDELRTNNYLDEEIGPLFRHLHESHPDLQPALERYFSLVDQTEGHIQHHRQDYEDSLAMINAELNQYLDKEKENIQHSFPCYFEKYRTDGVEYNIYIGQAIAQTRKFDLLYLRNLRLWQIQSMADIARLTNKLTPSLKVPLQTTQLVLAHSNPIDISFRQDERRFDVEGAYNIRYEILKKRIDKVHIRQTGKRLTQPGTIAIVYAYAKEMEEYLKYINFLQNKNLLLPDVEMLDLEDLQGVSGLRALRVKVNMDA</sequence>
<dbReference type="Proteomes" id="UP000183788">
    <property type="component" value="Unassembled WGS sequence"/>
</dbReference>
<accession>A0A1K1SWA5</accession>